<accession>A0AAV4S5W7</accession>
<protein>
    <submittedName>
        <fullName evidence="1">Uncharacterized protein</fullName>
    </submittedName>
</protein>
<gene>
    <name evidence="1" type="ORF">CEXT_688021</name>
</gene>
<reference evidence="1 2" key="1">
    <citation type="submission" date="2021-06" db="EMBL/GenBank/DDBJ databases">
        <title>Caerostris extrusa draft genome.</title>
        <authorList>
            <person name="Kono N."/>
            <person name="Arakawa K."/>
        </authorList>
    </citation>
    <scope>NUCLEOTIDE SEQUENCE [LARGE SCALE GENOMIC DNA]</scope>
</reference>
<keyword evidence="2" id="KW-1185">Reference proteome</keyword>
<dbReference type="EMBL" id="BPLR01009086">
    <property type="protein sequence ID" value="GIY29535.1"/>
    <property type="molecule type" value="Genomic_DNA"/>
</dbReference>
<dbReference type="AlphaFoldDB" id="A0AAV4S5W7"/>
<proteinExistence type="predicted"/>
<sequence>MDIADGQSPPKSQVQSIMTLLSSRVSYPGTVKNLSPFHEAGCVEAEIVEMAAARTALNPQCLSRPTPGSVSLFTGALRGISLLLKWQVQYCTDDAMCYGPALLFPITVPIVGNRRCCCEERS</sequence>
<comment type="caution">
    <text evidence="1">The sequence shown here is derived from an EMBL/GenBank/DDBJ whole genome shotgun (WGS) entry which is preliminary data.</text>
</comment>
<evidence type="ECO:0000313" key="2">
    <source>
        <dbReference type="Proteomes" id="UP001054945"/>
    </source>
</evidence>
<evidence type="ECO:0000313" key="1">
    <source>
        <dbReference type="EMBL" id="GIY29535.1"/>
    </source>
</evidence>
<name>A0AAV4S5W7_CAEEX</name>
<dbReference type="Proteomes" id="UP001054945">
    <property type="component" value="Unassembled WGS sequence"/>
</dbReference>
<organism evidence="1 2">
    <name type="scientific">Caerostris extrusa</name>
    <name type="common">Bark spider</name>
    <name type="synonym">Caerostris bankana</name>
    <dbReference type="NCBI Taxonomy" id="172846"/>
    <lineage>
        <taxon>Eukaryota</taxon>
        <taxon>Metazoa</taxon>
        <taxon>Ecdysozoa</taxon>
        <taxon>Arthropoda</taxon>
        <taxon>Chelicerata</taxon>
        <taxon>Arachnida</taxon>
        <taxon>Araneae</taxon>
        <taxon>Araneomorphae</taxon>
        <taxon>Entelegynae</taxon>
        <taxon>Araneoidea</taxon>
        <taxon>Araneidae</taxon>
        <taxon>Caerostris</taxon>
    </lineage>
</organism>